<dbReference type="PANTHER" id="PTHR38115:SF1">
    <property type="entry name" value="LIPOCALIN-LIKE DOMAIN-CONTAINING PROTEIN"/>
    <property type="match status" value="1"/>
</dbReference>
<proteinExistence type="predicted"/>
<dbReference type="OrthoDB" id="425354at2759"/>
<gene>
    <name evidence="1" type="ORF">BOTCAL_0154g00050</name>
</gene>
<protein>
    <submittedName>
        <fullName evidence="1">Uncharacterized protein</fullName>
    </submittedName>
</protein>
<dbReference type="PANTHER" id="PTHR38115">
    <property type="entry name" value="LIPOCALIN-LIKE DOMAIN-CONTAINING PROTEIN"/>
    <property type="match status" value="1"/>
</dbReference>
<dbReference type="EMBL" id="PHWZ01000154">
    <property type="protein sequence ID" value="TEY63537.1"/>
    <property type="molecule type" value="Genomic_DNA"/>
</dbReference>
<dbReference type="Proteomes" id="UP000297299">
    <property type="component" value="Unassembled WGS sequence"/>
</dbReference>
<dbReference type="AlphaFoldDB" id="A0A4Y8D243"/>
<organism evidence="1 2">
    <name type="scientific">Botryotinia calthae</name>
    <dbReference type="NCBI Taxonomy" id="38488"/>
    <lineage>
        <taxon>Eukaryota</taxon>
        <taxon>Fungi</taxon>
        <taxon>Dikarya</taxon>
        <taxon>Ascomycota</taxon>
        <taxon>Pezizomycotina</taxon>
        <taxon>Leotiomycetes</taxon>
        <taxon>Helotiales</taxon>
        <taxon>Sclerotiniaceae</taxon>
        <taxon>Botryotinia</taxon>
    </lineage>
</organism>
<evidence type="ECO:0000313" key="1">
    <source>
        <dbReference type="EMBL" id="TEY63537.1"/>
    </source>
</evidence>
<comment type="caution">
    <text evidence="1">The sequence shown here is derived from an EMBL/GenBank/DDBJ whole genome shotgun (WGS) entry which is preliminary data.</text>
</comment>
<reference evidence="1 2" key="1">
    <citation type="submission" date="2017-11" db="EMBL/GenBank/DDBJ databases">
        <title>Comparative genomics of Botrytis spp.</title>
        <authorList>
            <person name="Valero-Jimenez C.A."/>
            <person name="Tapia P."/>
            <person name="Veloso J."/>
            <person name="Silva-Moreno E."/>
            <person name="Staats M."/>
            <person name="Valdes J.H."/>
            <person name="Van Kan J.A.L."/>
        </authorList>
    </citation>
    <scope>NUCLEOTIDE SEQUENCE [LARGE SCALE GENOMIC DNA]</scope>
    <source>
        <strain evidence="1 2">MUCL2830</strain>
    </source>
</reference>
<evidence type="ECO:0000313" key="2">
    <source>
        <dbReference type="Proteomes" id="UP000297299"/>
    </source>
</evidence>
<name>A0A4Y8D243_9HELO</name>
<accession>A0A4Y8D243</accession>
<sequence length="194" mass="21412">MSQTAVATTTGAVPPTVTVDNISGRWSMNLQLSDSYDSILKIQGVNWLTRKVLNVGTISLKITQTISPLDSLTHLDIESKSGAGLPGSVENRILNDETRSKKHPLFGNVVGRTRWAELSDLPSKYLGEGWEEGTKKVVLMTTEHTDIGATTWQAGGIEKGIDGERRYVRRVEVRKGEEVLMARIVYDYLGPLEE</sequence>
<keyword evidence="2" id="KW-1185">Reference proteome</keyword>
<dbReference type="InterPro" id="IPR053037">
    <property type="entry name" value="Pericyclase_pydY-like"/>
</dbReference>